<keyword evidence="4" id="KW-1185">Reference proteome</keyword>
<dbReference type="InterPro" id="IPR036661">
    <property type="entry name" value="Luciferase-like_sf"/>
</dbReference>
<dbReference type="InterPro" id="IPR011251">
    <property type="entry name" value="Luciferase-like_dom"/>
</dbReference>
<accession>A0ABQ1N6M9</accession>
<dbReference type="PANTHER" id="PTHR30137:SF6">
    <property type="entry name" value="LUCIFERASE-LIKE MONOOXYGENASE"/>
    <property type="match status" value="1"/>
</dbReference>
<dbReference type="Proteomes" id="UP000636010">
    <property type="component" value="Unassembled WGS sequence"/>
</dbReference>
<name>A0ABQ1N6M9_9BACT</name>
<dbReference type="NCBIfam" id="TIGR03558">
    <property type="entry name" value="oxido_grp_1"/>
    <property type="match status" value="1"/>
</dbReference>
<dbReference type="PANTHER" id="PTHR30137">
    <property type="entry name" value="LUCIFERASE-LIKE MONOOXYGENASE"/>
    <property type="match status" value="1"/>
</dbReference>
<dbReference type="Pfam" id="PF00296">
    <property type="entry name" value="Bac_luciferase"/>
    <property type="match status" value="1"/>
</dbReference>
<comment type="caution">
    <text evidence="3">The sequence shown here is derived from an EMBL/GenBank/DDBJ whole genome shotgun (WGS) entry which is preliminary data.</text>
</comment>
<dbReference type="InterPro" id="IPR050766">
    <property type="entry name" value="Bact_Lucif_Oxidored"/>
</dbReference>
<evidence type="ECO:0000256" key="1">
    <source>
        <dbReference type="ARBA" id="ARBA00007789"/>
    </source>
</evidence>
<reference evidence="4" key="1">
    <citation type="journal article" date="2019" name="Int. J. Syst. Evol. Microbiol.">
        <title>The Global Catalogue of Microorganisms (GCM) 10K type strain sequencing project: providing services to taxonomists for standard genome sequencing and annotation.</title>
        <authorList>
            <consortium name="The Broad Institute Genomics Platform"/>
            <consortium name="The Broad Institute Genome Sequencing Center for Infectious Disease"/>
            <person name="Wu L."/>
            <person name="Ma J."/>
        </authorList>
    </citation>
    <scope>NUCLEOTIDE SEQUENCE [LARGE SCALE GENOMIC DNA]</scope>
    <source>
        <strain evidence="4">CGMCC 1.10832</strain>
    </source>
</reference>
<organism evidence="3 4">
    <name type="scientific">Marivirga lumbricoides</name>
    <dbReference type="NCBI Taxonomy" id="1046115"/>
    <lineage>
        <taxon>Bacteria</taxon>
        <taxon>Pseudomonadati</taxon>
        <taxon>Bacteroidota</taxon>
        <taxon>Cytophagia</taxon>
        <taxon>Cytophagales</taxon>
        <taxon>Marivirgaceae</taxon>
        <taxon>Marivirga</taxon>
    </lineage>
</organism>
<dbReference type="RefSeq" id="WP_188467365.1">
    <property type="nucleotide sequence ID" value="NZ_BAABHU010000017.1"/>
</dbReference>
<sequence>MNSNIPYSILELATVAKGETPKESFRKALNLAQKAEEAGYHRFWLAEHHNMKSIASSATSVLIGHIAGGTQKIRVGSGGVMLPNHSPLIVAEQFGTLGNLYPNRIDLGLGRAPGTDQTTAHAIRSDRMQSVYRFPDEVNQIQQYFAKNNEGARVRATVAEGVDVPLYILGSSTDSAHVAAKNGLPYAFASHFAPAQLMEALNIYYNEFQPSEQLQEPYTIACVNVIAADTNEEAEKVSTSLIKMMLGVMTNNIDYMQPPTEMTADLKELAMNPAFQRMLKYAFIGDKEHVKNKTEEFLKATQVNELMVVSHIYDHSDRIKSYLMFADIMKELESVNV</sequence>
<evidence type="ECO:0000313" key="3">
    <source>
        <dbReference type="EMBL" id="GGC52444.1"/>
    </source>
</evidence>
<dbReference type="EMBL" id="BMEC01000017">
    <property type="protein sequence ID" value="GGC52444.1"/>
    <property type="molecule type" value="Genomic_DNA"/>
</dbReference>
<evidence type="ECO:0000259" key="2">
    <source>
        <dbReference type="Pfam" id="PF00296"/>
    </source>
</evidence>
<evidence type="ECO:0000313" key="4">
    <source>
        <dbReference type="Proteomes" id="UP000636010"/>
    </source>
</evidence>
<proteinExistence type="predicted"/>
<gene>
    <name evidence="3" type="ORF">GCM10011506_42630</name>
</gene>
<dbReference type="SUPFAM" id="SSF51679">
    <property type="entry name" value="Bacterial luciferase-like"/>
    <property type="match status" value="1"/>
</dbReference>
<protein>
    <recommendedName>
        <fullName evidence="2">Luciferase-like domain-containing protein</fullName>
    </recommendedName>
</protein>
<comment type="similarity">
    <text evidence="1">To bacterial alkanal monooxygenase alpha and beta chains.</text>
</comment>
<dbReference type="Gene3D" id="3.20.20.30">
    <property type="entry name" value="Luciferase-like domain"/>
    <property type="match status" value="1"/>
</dbReference>
<feature type="domain" description="Luciferase-like" evidence="2">
    <location>
        <begin position="16"/>
        <end position="296"/>
    </location>
</feature>
<dbReference type="InterPro" id="IPR019949">
    <property type="entry name" value="CmoO-like"/>
</dbReference>